<dbReference type="SMART" id="SM00225">
    <property type="entry name" value="BTB"/>
    <property type="match status" value="1"/>
</dbReference>
<sequence length="393" mass="45296">MPRISSNGKIPLKEKLYQMYINGEHRDIEILLQDGVTKAHCLILAAESPVIYKMVEHQTTDLKTIDLRQFSKLTMMWILKYLYKGDFMCPVEDLTDFKEAAEFLQLEGFRSSVKEEPSNSPKIFLQAPIIVISDDSDSSPTKIKTEETTNPRKRLKNSTRSRSASVEDCNHSKEENSFDFLDMAVNNNSEITDNKARTQSISDKGCYSTSSSDSDTELEDSSSPDFCLRVSKKNWTTPDKNKKGESSKERKEELLKLIKSEPNEVFNIPDSTSPDESIVLIENPPSSIEISDEESEAEKRRPPNIEEESHPPKSYKVPNKVKNKVWTSKHTLKKLGRTFCAICNKKQRSIKTHIKLNHRHIPRKAYFYCKKCYKKFYYESVLKNHKEIDCESE</sequence>
<evidence type="ECO:0000259" key="3">
    <source>
        <dbReference type="PROSITE" id="PS50097"/>
    </source>
</evidence>
<dbReference type="KEGG" id="dvv:114338395"/>
<evidence type="ECO:0000313" key="5">
    <source>
        <dbReference type="EnsemblMetazoa" id="XP_028144787.1"/>
    </source>
</evidence>
<organism evidence="7">
    <name type="scientific">Diabrotica virgifera virgifera</name>
    <name type="common">western corn rootworm</name>
    <dbReference type="NCBI Taxonomy" id="50390"/>
    <lineage>
        <taxon>Eukaryota</taxon>
        <taxon>Metazoa</taxon>
        <taxon>Ecdysozoa</taxon>
        <taxon>Arthropoda</taxon>
        <taxon>Hexapoda</taxon>
        <taxon>Insecta</taxon>
        <taxon>Pterygota</taxon>
        <taxon>Neoptera</taxon>
        <taxon>Endopterygota</taxon>
        <taxon>Coleoptera</taxon>
        <taxon>Polyphaga</taxon>
        <taxon>Cucujiformia</taxon>
        <taxon>Chrysomeloidea</taxon>
        <taxon>Chrysomelidae</taxon>
        <taxon>Galerucinae</taxon>
        <taxon>Diabroticina</taxon>
        <taxon>Diabroticites</taxon>
        <taxon>Diabrotica</taxon>
    </lineage>
</organism>
<dbReference type="InterPro" id="IPR011333">
    <property type="entry name" value="SKP1/BTB/POZ_sf"/>
</dbReference>
<dbReference type="SUPFAM" id="SSF54695">
    <property type="entry name" value="POZ domain"/>
    <property type="match status" value="1"/>
</dbReference>
<dbReference type="AlphaFoldDB" id="A0A6P7GER4"/>
<dbReference type="PROSITE" id="PS50157">
    <property type="entry name" value="ZINC_FINGER_C2H2_2"/>
    <property type="match status" value="1"/>
</dbReference>
<dbReference type="GeneID" id="114338395"/>
<dbReference type="GO" id="GO:0008270">
    <property type="term" value="F:zinc ion binding"/>
    <property type="evidence" value="ECO:0007669"/>
    <property type="project" value="UniProtKB-KW"/>
</dbReference>
<dbReference type="InParanoid" id="A0A6P7GER4"/>
<dbReference type="PROSITE" id="PS50097">
    <property type="entry name" value="BTB"/>
    <property type="match status" value="1"/>
</dbReference>
<dbReference type="Proteomes" id="UP001652700">
    <property type="component" value="Unplaced"/>
</dbReference>
<evidence type="ECO:0000313" key="6">
    <source>
        <dbReference type="Proteomes" id="UP001652700"/>
    </source>
</evidence>
<dbReference type="InterPro" id="IPR000210">
    <property type="entry name" value="BTB/POZ_dom"/>
</dbReference>
<feature type="domain" description="C2H2-type" evidence="4">
    <location>
        <begin position="367"/>
        <end position="393"/>
    </location>
</feature>
<dbReference type="InterPro" id="IPR013087">
    <property type="entry name" value="Znf_C2H2_type"/>
</dbReference>
<dbReference type="Pfam" id="PF00651">
    <property type="entry name" value="BTB"/>
    <property type="match status" value="1"/>
</dbReference>
<keyword evidence="1" id="KW-0862">Zinc</keyword>
<feature type="domain" description="BTB" evidence="3">
    <location>
        <begin position="26"/>
        <end position="91"/>
    </location>
</feature>
<feature type="compositionally biased region" description="Basic and acidic residues" evidence="2">
    <location>
        <begin position="297"/>
        <end position="311"/>
    </location>
</feature>
<gene>
    <name evidence="7" type="primary">LOC114338395</name>
</gene>
<reference evidence="5" key="2">
    <citation type="submission" date="2025-05" db="UniProtKB">
        <authorList>
            <consortium name="EnsemblMetazoa"/>
        </authorList>
    </citation>
    <scope>IDENTIFICATION</scope>
</reference>
<reference evidence="7" key="1">
    <citation type="submission" date="2025-04" db="UniProtKB">
        <authorList>
            <consortium name="RefSeq"/>
        </authorList>
    </citation>
    <scope>IDENTIFICATION</scope>
    <source>
        <tissue evidence="7">Whole insect</tissue>
    </source>
</reference>
<accession>A0A6P7GER4</accession>
<keyword evidence="6" id="KW-1185">Reference proteome</keyword>
<dbReference type="Gene3D" id="3.30.710.10">
    <property type="entry name" value="Potassium Channel Kv1.1, Chain A"/>
    <property type="match status" value="1"/>
</dbReference>
<evidence type="ECO:0000256" key="2">
    <source>
        <dbReference type="SAM" id="MobiDB-lite"/>
    </source>
</evidence>
<feature type="region of interest" description="Disordered" evidence="2">
    <location>
        <begin position="136"/>
        <end position="170"/>
    </location>
</feature>
<evidence type="ECO:0000256" key="1">
    <source>
        <dbReference type="PROSITE-ProRule" id="PRU00042"/>
    </source>
</evidence>
<feature type="compositionally biased region" description="Polar residues" evidence="2">
    <location>
        <begin position="191"/>
        <end position="202"/>
    </location>
</feature>
<keyword evidence="1" id="KW-0863">Zinc-finger</keyword>
<dbReference type="OrthoDB" id="6784427at2759"/>
<name>A0A6P7GER4_DIAVI</name>
<evidence type="ECO:0000259" key="4">
    <source>
        <dbReference type="PROSITE" id="PS50157"/>
    </source>
</evidence>
<dbReference type="EnsemblMetazoa" id="XM_028288986.2">
    <property type="protein sequence ID" value="XP_028144787.1"/>
    <property type="gene ID" value="LOC114338395"/>
</dbReference>
<feature type="region of interest" description="Disordered" evidence="2">
    <location>
        <begin position="191"/>
        <end position="224"/>
    </location>
</feature>
<dbReference type="RefSeq" id="XP_028144787.1">
    <property type="nucleotide sequence ID" value="XM_028288986.1"/>
</dbReference>
<feature type="region of interest" description="Disordered" evidence="2">
    <location>
        <begin position="285"/>
        <end position="316"/>
    </location>
</feature>
<evidence type="ECO:0000313" key="7">
    <source>
        <dbReference type="RefSeq" id="XP_028144787.1"/>
    </source>
</evidence>
<protein>
    <submittedName>
        <fullName evidence="7">Zinc finger protein 652-like</fullName>
    </submittedName>
</protein>
<keyword evidence="1" id="KW-0479">Metal-binding</keyword>
<proteinExistence type="predicted"/>